<dbReference type="RefSeq" id="WP_379993661.1">
    <property type="nucleotide sequence ID" value="NZ_JBHSGN010000011.1"/>
</dbReference>
<dbReference type="PROSITE" id="PS51175">
    <property type="entry name" value="CBM6"/>
    <property type="match status" value="1"/>
</dbReference>
<evidence type="ECO:0000313" key="10">
    <source>
        <dbReference type="Proteomes" id="UP001596023"/>
    </source>
</evidence>
<keyword evidence="4 7" id="KW-0378">Hydrolase</keyword>
<dbReference type="PANTHER" id="PTHR43772">
    <property type="entry name" value="ENDO-1,4-BETA-XYLANASE"/>
    <property type="match status" value="1"/>
</dbReference>
<keyword evidence="3" id="KW-0732">Signal</keyword>
<evidence type="ECO:0000256" key="4">
    <source>
        <dbReference type="ARBA" id="ARBA00022801"/>
    </source>
</evidence>
<dbReference type="InterPro" id="IPR052176">
    <property type="entry name" value="Glycosyl_Hydrlase_43_Enz"/>
</dbReference>
<evidence type="ECO:0000256" key="1">
    <source>
        <dbReference type="ARBA" id="ARBA00009865"/>
    </source>
</evidence>
<evidence type="ECO:0000256" key="5">
    <source>
        <dbReference type="ARBA" id="ARBA00023277"/>
    </source>
</evidence>
<dbReference type="GO" id="GO:0016787">
    <property type="term" value="F:hydrolase activity"/>
    <property type="evidence" value="ECO:0007669"/>
    <property type="project" value="UniProtKB-KW"/>
</dbReference>
<dbReference type="PANTHER" id="PTHR43772:SF2">
    <property type="entry name" value="PUTATIVE (AFU_ORTHOLOGUE AFUA_2G04480)-RELATED"/>
    <property type="match status" value="1"/>
</dbReference>
<dbReference type="EMBL" id="JBHSGN010000011">
    <property type="protein sequence ID" value="MFC4672489.1"/>
    <property type="molecule type" value="Genomic_DNA"/>
</dbReference>
<proteinExistence type="inferred from homology"/>
<evidence type="ECO:0000259" key="8">
    <source>
        <dbReference type="PROSITE" id="PS51175"/>
    </source>
</evidence>
<dbReference type="CDD" id="cd18618">
    <property type="entry name" value="GH43_Xsa43E-like"/>
    <property type="match status" value="1"/>
</dbReference>
<reference evidence="10" key="1">
    <citation type="journal article" date="2019" name="Int. J. Syst. Evol. Microbiol.">
        <title>The Global Catalogue of Microorganisms (GCM) 10K type strain sequencing project: providing services to taxonomists for standard genome sequencing and annotation.</title>
        <authorList>
            <consortium name="The Broad Institute Genomics Platform"/>
            <consortium name="The Broad Institute Genome Sequencing Center for Infectious Disease"/>
            <person name="Wu L."/>
            <person name="Ma J."/>
        </authorList>
    </citation>
    <scope>NUCLEOTIDE SEQUENCE [LARGE SCALE GENOMIC DNA]</scope>
    <source>
        <strain evidence="10">CCUG 66188</strain>
    </source>
</reference>
<dbReference type="Pfam" id="PF03422">
    <property type="entry name" value="CBM_6"/>
    <property type="match status" value="1"/>
</dbReference>
<dbReference type="SMART" id="SM00606">
    <property type="entry name" value="CBD_IV"/>
    <property type="match status" value="1"/>
</dbReference>
<sequence>MGYKLNYYLLTVTFSFIFVVMVRAQNPIIQTFYTPDPAPMVYNDTLFLYTGCDADTASYFDMNEWQVFSTVDMVNWTDHGVQLFYKDFKWTKPKSAWAAQCIERNGKFYWYVCCEYPGNWHVIGVAVSDRPTGPFKDAIGKPLVYTGKMGDIDPTVYIDDDGQAYLYWGNGKVCYVKLNEDMISYDKEMGIAELDMNKEQFEYLERNDPNRANTLFEEGPWLYKRNGLYYMIYAVGGIPEYIAYSTASSFNGPWNYRGVIMNKGYEDLAFTNHPGIVDYKGKSYFFYHNQGISKHGFRRSTCIEEFNFNADGTFPNIKPTKEGVSPIATLNPYRRTEAETMAWGQGVKTKKDSKGGVYLTSIHNNDYIKARNVDFAKGVKSIEIIATPVAGGEIEIRLDEADGALIGICKIDKTGNSDTWGSFSAKVKKTGGIHDLFFVFKGADGELFNLDYWIFK</sequence>
<evidence type="ECO:0000256" key="7">
    <source>
        <dbReference type="RuleBase" id="RU361187"/>
    </source>
</evidence>
<keyword evidence="10" id="KW-1185">Reference proteome</keyword>
<comment type="similarity">
    <text evidence="1 7">Belongs to the glycosyl hydrolase 43 family.</text>
</comment>
<dbReference type="CDD" id="cd04084">
    <property type="entry name" value="CBM6_xylanase-like"/>
    <property type="match status" value="1"/>
</dbReference>
<evidence type="ECO:0000256" key="3">
    <source>
        <dbReference type="ARBA" id="ARBA00022729"/>
    </source>
</evidence>
<dbReference type="Proteomes" id="UP001596023">
    <property type="component" value="Unassembled WGS sequence"/>
</dbReference>
<dbReference type="SUPFAM" id="SSF75005">
    <property type="entry name" value="Arabinanase/levansucrase/invertase"/>
    <property type="match status" value="1"/>
</dbReference>
<dbReference type="Pfam" id="PF04616">
    <property type="entry name" value="Glyco_hydro_43"/>
    <property type="match status" value="1"/>
</dbReference>
<accession>A0ABV9KQY9</accession>
<dbReference type="InterPro" id="IPR005084">
    <property type="entry name" value="CBM6"/>
</dbReference>
<organism evidence="9 10">
    <name type="scientific">Dysgonomonas termitidis</name>
    <dbReference type="NCBI Taxonomy" id="1516126"/>
    <lineage>
        <taxon>Bacteria</taxon>
        <taxon>Pseudomonadati</taxon>
        <taxon>Bacteroidota</taxon>
        <taxon>Bacteroidia</taxon>
        <taxon>Bacteroidales</taxon>
        <taxon>Dysgonomonadaceae</taxon>
        <taxon>Dysgonomonas</taxon>
    </lineage>
</organism>
<dbReference type="SUPFAM" id="SSF49785">
    <property type="entry name" value="Galactose-binding domain-like"/>
    <property type="match status" value="1"/>
</dbReference>
<keyword evidence="6 7" id="KW-0326">Glycosidase</keyword>
<keyword evidence="2" id="KW-0624">Polysaccharide degradation</keyword>
<keyword evidence="2" id="KW-0858">Xylan degradation</keyword>
<gene>
    <name evidence="9" type="ORF">ACFO6W_02155</name>
</gene>
<feature type="domain" description="CBM6" evidence="8">
    <location>
        <begin position="334"/>
        <end position="456"/>
    </location>
</feature>
<dbReference type="InterPro" id="IPR006710">
    <property type="entry name" value="Glyco_hydro_43"/>
</dbReference>
<protein>
    <submittedName>
        <fullName evidence="9">Glycoside hydrolase family 43 protein</fullName>
    </submittedName>
</protein>
<dbReference type="Gene3D" id="2.115.10.20">
    <property type="entry name" value="Glycosyl hydrolase domain, family 43"/>
    <property type="match status" value="1"/>
</dbReference>
<dbReference type="InterPro" id="IPR006584">
    <property type="entry name" value="Cellulose-bd_IV"/>
</dbReference>
<comment type="caution">
    <text evidence="9">The sequence shown here is derived from an EMBL/GenBank/DDBJ whole genome shotgun (WGS) entry which is preliminary data.</text>
</comment>
<evidence type="ECO:0000256" key="2">
    <source>
        <dbReference type="ARBA" id="ARBA00022651"/>
    </source>
</evidence>
<evidence type="ECO:0000256" key="6">
    <source>
        <dbReference type="ARBA" id="ARBA00023295"/>
    </source>
</evidence>
<dbReference type="InterPro" id="IPR023296">
    <property type="entry name" value="Glyco_hydro_beta-prop_sf"/>
</dbReference>
<dbReference type="InterPro" id="IPR008979">
    <property type="entry name" value="Galactose-bd-like_sf"/>
</dbReference>
<keyword evidence="5" id="KW-0119">Carbohydrate metabolism</keyword>
<dbReference type="Gene3D" id="2.60.120.260">
    <property type="entry name" value="Galactose-binding domain-like"/>
    <property type="match status" value="1"/>
</dbReference>
<evidence type="ECO:0000313" key="9">
    <source>
        <dbReference type="EMBL" id="MFC4672489.1"/>
    </source>
</evidence>
<name>A0ABV9KQY9_9BACT</name>